<dbReference type="InterPro" id="IPR000620">
    <property type="entry name" value="EamA_dom"/>
</dbReference>
<feature type="transmembrane region" description="Helical" evidence="5">
    <location>
        <begin position="34"/>
        <end position="54"/>
    </location>
</feature>
<dbReference type="GO" id="GO:0016020">
    <property type="term" value="C:membrane"/>
    <property type="evidence" value="ECO:0007669"/>
    <property type="project" value="UniProtKB-SubCell"/>
</dbReference>
<evidence type="ECO:0000256" key="3">
    <source>
        <dbReference type="ARBA" id="ARBA00022989"/>
    </source>
</evidence>
<evidence type="ECO:0000259" key="6">
    <source>
        <dbReference type="Pfam" id="PF00892"/>
    </source>
</evidence>
<comment type="subcellular location">
    <subcellularLocation>
        <location evidence="1">Membrane</location>
        <topology evidence="1">Multi-pass membrane protein</topology>
    </subcellularLocation>
</comment>
<dbReference type="SUPFAM" id="SSF103481">
    <property type="entry name" value="Multidrug resistance efflux transporter EmrE"/>
    <property type="match status" value="2"/>
</dbReference>
<dbReference type="EMBL" id="AUZY01010385">
    <property type="protein sequence ID" value="EQD38906.1"/>
    <property type="molecule type" value="Genomic_DNA"/>
</dbReference>
<dbReference type="Gene3D" id="1.10.3730.20">
    <property type="match status" value="1"/>
</dbReference>
<evidence type="ECO:0000313" key="7">
    <source>
        <dbReference type="EMBL" id="EQD38906.1"/>
    </source>
</evidence>
<gene>
    <name evidence="7" type="ORF">B1B_15612</name>
</gene>
<reference evidence="7" key="1">
    <citation type="submission" date="2013-08" db="EMBL/GenBank/DDBJ databases">
        <authorList>
            <person name="Mendez C."/>
            <person name="Richter M."/>
            <person name="Ferrer M."/>
            <person name="Sanchez J."/>
        </authorList>
    </citation>
    <scope>NUCLEOTIDE SEQUENCE</scope>
</reference>
<comment type="caution">
    <text evidence="7">The sequence shown here is derived from an EMBL/GenBank/DDBJ whole genome shotgun (WGS) entry which is preliminary data.</text>
</comment>
<dbReference type="AlphaFoldDB" id="T0YTI7"/>
<organism evidence="7">
    <name type="scientific">mine drainage metagenome</name>
    <dbReference type="NCBI Taxonomy" id="410659"/>
    <lineage>
        <taxon>unclassified sequences</taxon>
        <taxon>metagenomes</taxon>
        <taxon>ecological metagenomes</taxon>
    </lineage>
</organism>
<evidence type="ECO:0000256" key="1">
    <source>
        <dbReference type="ARBA" id="ARBA00004141"/>
    </source>
</evidence>
<feature type="transmembrane region" description="Helical" evidence="5">
    <location>
        <begin position="123"/>
        <end position="141"/>
    </location>
</feature>
<dbReference type="InterPro" id="IPR037185">
    <property type="entry name" value="EmrE-like"/>
</dbReference>
<dbReference type="InterPro" id="IPR050638">
    <property type="entry name" value="AA-Vitamin_Transporters"/>
</dbReference>
<dbReference type="PANTHER" id="PTHR32322:SF2">
    <property type="entry name" value="EAMA DOMAIN-CONTAINING PROTEIN"/>
    <property type="match status" value="1"/>
</dbReference>
<protein>
    <submittedName>
        <fullName evidence="7">Membrane protein containing DUF6, transmembrane</fullName>
    </submittedName>
</protein>
<feature type="domain" description="EamA" evidence="6">
    <location>
        <begin position="8"/>
        <end position="138"/>
    </location>
</feature>
<dbReference type="Pfam" id="PF00892">
    <property type="entry name" value="EamA"/>
    <property type="match status" value="2"/>
</dbReference>
<proteinExistence type="predicted"/>
<evidence type="ECO:0000256" key="5">
    <source>
        <dbReference type="SAM" id="Phobius"/>
    </source>
</evidence>
<reference evidence="7" key="2">
    <citation type="journal article" date="2014" name="ISME J.">
        <title>Microbial stratification in low pH oxic and suboxic macroscopic growths along an acid mine drainage.</title>
        <authorList>
            <person name="Mendez-Garcia C."/>
            <person name="Mesa V."/>
            <person name="Sprenger R.R."/>
            <person name="Richter M."/>
            <person name="Diez M.S."/>
            <person name="Solano J."/>
            <person name="Bargiela R."/>
            <person name="Golyshina O.V."/>
            <person name="Manteca A."/>
            <person name="Ramos J.L."/>
            <person name="Gallego J.R."/>
            <person name="Llorente I."/>
            <person name="Martins Dos Santos V.A."/>
            <person name="Jensen O.N."/>
            <person name="Pelaez A.I."/>
            <person name="Sanchez J."/>
            <person name="Ferrer M."/>
        </authorList>
    </citation>
    <scope>NUCLEOTIDE SEQUENCE</scope>
</reference>
<evidence type="ECO:0000256" key="4">
    <source>
        <dbReference type="ARBA" id="ARBA00023136"/>
    </source>
</evidence>
<feature type="transmembrane region" description="Helical" evidence="5">
    <location>
        <begin position="270"/>
        <end position="287"/>
    </location>
</feature>
<keyword evidence="2 5" id="KW-0812">Transmembrane</keyword>
<evidence type="ECO:0000256" key="2">
    <source>
        <dbReference type="ARBA" id="ARBA00022692"/>
    </source>
</evidence>
<accession>T0YTI7</accession>
<feature type="transmembrane region" description="Helical" evidence="5">
    <location>
        <begin position="69"/>
        <end position="92"/>
    </location>
</feature>
<dbReference type="PANTHER" id="PTHR32322">
    <property type="entry name" value="INNER MEMBRANE TRANSPORTER"/>
    <property type="match status" value="1"/>
</dbReference>
<feature type="transmembrane region" description="Helical" evidence="5">
    <location>
        <begin position="214"/>
        <end position="236"/>
    </location>
</feature>
<keyword evidence="4 5" id="KW-0472">Membrane</keyword>
<feature type="transmembrane region" description="Helical" evidence="5">
    <location>
        <begin position="183"/>
        <end position="202"/>
    </location>
</feature>
<keyword evidence="3 5" id="KW-1133">Transmembrane helix</keyword>
<feature type="transmembrane region" description="Helical" evidence="5">
    <location>
        <begin position="98"/>
        <end position="116"/>
    </location>
</feature>
<feature type="transmembrane region" description="Helical" evidence="5">
    <location>
        <begin position="153"/>
        <end position="171"/>
    </location>
</feature>
<feature type="domain" description="EamA" evidence="6">
    <location>
        <begin position="155"/>
        <end position="287"/>
    </location>
</feature>
<sequence length="346" mass="37284">MREPRNLILFGLVAFAWGMNYIFVPIGLEYTSPLWLASLRAGIAIVFVAPYVCIRHRRSALTNRDRRDALLLGIPNTALFLGLWFVAAPQVAAGETAILIYTFPLWVALFSPWVLGHHLSQRHWIAITVGFLGIVVISQPWTLGAGSIPPGALLELLGAAVSWAIGTVLYQRRFQGAQVVQEANAYQLGGGALLLLLTTVLVEPGTLPPGAPQLWLAVLWIGVFGTAFSYMVWYYLLDQVPAATLAAYSFLTPLVALVAAAVLLGERLTVPELGGVALVLISIYGIGTARRRLRGGGPTATEETTDPGAIIAGAPAGLVESAPTRSFGRSQEGALFRPLRRWRARP</sequence>
<feature type="transmembrane region" description="Helical" evidence="5">
    <location>
        <begin position="243"/>
        <end position="264"/>
    </location>
</feature>
<feature type="transmembrane region" description="Helical" evidence="5">
    <location>
        <begin position="7"/>
        <end position="28"/>
    </location>
</feature>
<name>T0YTI7_9ZZZZ</name>